<keyword evidence="1" id="KW-0472">Membrane</keyword>
<dbReference type="AlphaFoldDB" id="A0A0H2XIZ5"/>
<dbReference type="InterPro" id="IPR010982">
    <property type="entry name" value="Lambda_DNA-bd_dom_sf"/>
</dbReference>
<evidence type="ECO:0000256" key="1">
    <source>
        <dbReference type="SAM" id="Phobius"/>
    </source>
</evidence>
<dbReference type="Pfam" id="PF01381">
    <property type="entry name" value="HTH_3"/>
    <property type="match status" value="1"/>
</dbReference>
<accession>A0A0H2XIZ5</accession>
<dbReference type="SMART" id="SM00530">
    <property type="entry name" value="HTH_XRE"/>
    <property type="match status" value="1"/>
</dbReference>
<proteinExistence type="predicted"/>
<dbReference type="PROSITE" id="PS50943">
    <property type="entry name" value="HTH_CROC1"/>
    <property type="match status" value="1"/>
</dbReference>
<organism evidence="3 4">
    <name type="scientific">Staphylococcus aureus (strain USA300)</name>
    <dbReference type="NCBI Taxonomy" id="367830"/>
    <lineage>
        <taxon>Bacteria</taxon>
        <taxon>Bacillati</taxon>
        <taxon>Bacillota</taxon>
        <taxon>Bacilli</taxon>
        <taxon>Bacillales</taxon>
        <taxon>Staphylococcaceae</taxon>
        <taxon>Staphylococcus</taxon>
    </lineage>
</organism>
<dbReference type="PHI-base" id="PHI:9518"/>
<dbReference type="KEGG" id="saa:SAUSA300_1968"/>
<sequence length="149" mass="17679">MRNFLMFLAIIIFLSLFILLTSFFLIIRNFHIIVKFFYEKNVFNVDNTKISYYIRFTKGGDNMKTLKELRTDYGLTQKELGDLFKVSSRTIQNMEKDSTNIKDSLLSKYMSAFNVKYDDIFLGNEYENFVFTNDKKKSIILAFKEKQTS</sequence>
<evidence type="ECO:0000313" key="4">
    <source>
        <dbReference type="Proteomes" id="UP000001939"/>
    </source>
</evidence>
<keyword evidence="1" id="KW-1133">Transmembrane helix</keyword>
<dbReference type="HOGENOM" id="CLU_1748524_0_0_9"/>
<dbReference type="SMR" id="A0A0H2XIZ5"/>
<keyword evidence="1" id="KW-0812">Transmembrane</keyword>
<evidence type="ECO:0000313" key="3">
    <source>
        <dbReference type="EMBL" id="ABD21986.1"/>
    </source>
</evidence>
<dbReference type="EMBL" id="CP000255">
    <property type="protein sequence ID" value="ABD21986.1"/>
    <property type="molecule type" value="Genomic_DNA"/>
</dbReference>
<feature type="domain" description="HTH cro/C1-type" evidence="2">
    <location>
        <begin position="66"/>
        <end position="120"/>
    </location>
</feature>
<reference evidence="3 4" key="1">
    <citation type="journal article" date="2006" name="Lancet">
        <title>Complete genome sequence of USA300, an epidemic clone of community-acquired meticillin-resistant Staphylococcus aureus.</title>
        <authorList>
            <person name="Diep B.A."/>
            <person name="Gill S.R."/>
            <person name="Chang R.F."/>
            <person name="Phan T.H."/>
            <person name="Chen J.H."/>
            <person name="Davidson M.G."/>
            <person name="Lin F."/>
            <person name="Lin J."/>
            <person name="Carleton H.A."/>
            <person name="Mongodin E.F."/>
            <person name="Sensabaugh G.F."/>
            <person name="Perdreau-Remington F."/>
        </authorList>
    </citation>
    <scope>NUCLEOTIDE SEQUENCE [LARGE SCALE GENOMIC DNA]</scope>
    <source>
        <strain evidence="4">USA300</strain>
    </source>
</reference>
<feature type="transmembrane region" description="Helical" evidence="1">
    <location>
        <begin position="6"/>
        <end position="27"/>
    </location>
</feature>
<dbReference type="Gene3D" id="1.10.260.40">
    <property type="entry name" value="lambda repressor-like DNA-binding domains"/>
    <property type="match status" value="1"/>
</dbReference>
<protein>
    <submittedName>
        <fullName evidence="3">Putative phage transcriptional regulator</fullName>
    </submittedName>
</protein>
<evidence type="ECO:0000259" key="2">
    <source>
        <dbReference type="PROSITE" id="PS50943"/>
    </source>
</evidence>
<dbReference type="SUPFAM" id="SSF47413">
    <property type="entry name" value="lambda repressor-like DNA-binding domains"/>
    <property type="match status" value="1"/>
</dbReference>
<dbReference type="Proteomes" id="UP000001939">
    <property type="component" value="Chromosome"/>
</dbReference>
<gene>
    <name evidence="3" type="ordered locus">SAUSA300_1968</name>
</gene>
<dbReference type="GO" id="GO:0003677">
    <property type="term" value="F:DNA binding"/>
    <property type="evidence" value="ECO:0007669"/>
    <property type="project" value="InterPro"/>
</dbReference>
<dbReference type="InterPro" id="IPR001387">
    <property type="entry name" value="Cro/C1-type_HTH"/>
</dbReference>
<dbReference type="CDD" id="cd00093">
    <property type="entry name" value="HTH_XRE"/>
    <property type="match status" value="1"/>
</dbReference>
<name>A0A0H2XIZ5_STAA3</name>